<dbReference type="Gene3D" id="3.20.20.370">
    <property type="entry name" value="Glycoside hydrolase/deacetylase"/>
    <property type="match status" value="1"/>
</dbReference>
<feature type="region of interest" description="Disordered" evidence="1">
    <location>
        <begin position="21"/>
        <end position="72"/>
    </location>
</feature>
<feature type="compositionally biased region" description="Low complexity" evidence="1">
    <location>
        <begin position="22"/>
        <end position="58"/>
    </location>
</feature>
<dbReference type="RefSeq" id="WP_058918573.1">
    <property type="nucleotide sequence ID" value="NZ_JBHSQC010000008.1"/>
</dbReference>
<comment type="caution">
    <text evidence="3">The sequence shown here is derived from an EMBL/GenBank/DDBJ whole genome shotgun (WGS) entry which is preliminary data.</text>
</comment>
<dbReference type="InterPro" id="IPR011330">
    <property type="entry name" value="Glyco_hydro/deAcase_b/a-brl"/>
</dbReference>
<accession>A0ABW4NQQ2</accession>
<reference evidence="4" key="1">
    <citation type="journal article" date="2019" name="Int. J. Syst. Evol. Microbiol.">
        <title>The Global Catalogue of Microorganisms (GCM) 10K type strain sequencing project: providing services to taxonomists for standard genome sequencing and annotation.</title>
        <authorList>
            <consortium name="The Broad Institute Genomics Platform"/>
            <consortium name="The Broad Institute Genome Sequencing Center for Infectious Disease"/>
            <person name="Wu L."/>
            <person name="Ma J."/>
        </authorList>
    </citation>
    <scope>NUCLEOTIDE SEQUENCE [LARGE SCALE GENOMIC DNA]</scope>
    <source>
        <strain evidence="4">KCTC 42143</strain>
    </source>
</reference>
<dbReference type="PROSITE" id="PS51677">
    <property type="entry name" value="NODB"/>
    <property type="match status" value="1"/>
</dbReference>
<dbReference type="EMBL" id="JBHUFF010000020">
    <property type="protein sequence ID" value="MFD1800424.1"/>
    <property type="molecule type" value="Genomic_DNA"/>
</dbReference>
<evidence type="ECO:0000256" key="1">
    <source>
        <dbReference type="SAM" id="MobiDB-lite"/>
    </source>
</evidence>
<organism evidence="3 4">
    <name type="scientific">Carnobacterium antarcticum</name>
    <dbReference type="NCBI Taxonomy" id="2126436"/>
    <lineage>
        <taxon>Bacteria</taxon>
        <taxon>Bacillati</taxon>
        <taxon>Bacillota</taxon>
        <taxon>Bacilli</taxon>
        <taxon>Lactobacillales</taxon>
        <taxon>Carnobacteriaceae</taxon>
        <taxon>Carnobacterium</taxon>
    </lineage>
</organism>
<dbReference type="CDD" id="cd10917">
    <property type="entry name" value="CE4_NodB_like_6s_7s"/>
    <property type="match status" value="1"/>
</dbReference>
<protein>
    <submittedName>
        <fullName evidence="3">Polysaccharide deacetylase family protein</fullName>
    </submittedName>
</protein>
<evidence type="ECO:0000313" key="3">
    <source>
        <dbReference type="EMBL" id="MFD1800424.1"/>
    </source>
</evidence>
<dbReference type="PANTHER" id="PTHR10587">
    <property type="entry name" value="GLYCOSYL TRANSFERASE-RELATED"/>
    <property type="match status" value="1"/>
</dbReference>
<evidence type="ECO:0000313" key="4">
    <source>
        <dbReference type="Proteomes" id="UP001597285"/>
    </source>
</evidence>
<dbReference type="Proteomes" id="UP001597285">
    <property type="component" value="Unassembled WGS sequence"/>
</dbReference>
<proteinExistence type="predicted"/>
<dbReference type="SUPFAM" id="SSF88713">
    <property type="entry name" value="Glycoside hydrolase/deacetylase"/>
    <property type="match status" value="1"/>
</dbReference>
<dbReference type="InterPro" id="IPR002509">
    <property type="entry name" value="NODB_dom"/>
</dbReference>
<dbReference type="InterPro" id="IPR050248">
    <property type="entry name" value="Polysacc_deacetylase_ArnD"/>
</dbReference>
<sequence length="287" mass="31884">MKQTIMGLTLMSALILSGCQTSDSSSAKESSSDSALTQSMQSSSETANSTSESQTSSEEAVKESEEQPAAYKYRVNPANSVIEPINADDESKVVLLTFDDAPDEHAVEIATKLKDIGAPAIFFINGMFIESDEGKEKLKEIYDMGFEIGNHTQTHPDLSTLSPEEERKEILETNDLIYDAIGIKPRFFRAPFGITTDTTDEIMAEEKMVSMTWTYGYDWEADYQDATALTDIMLHTEYLNDGANLLMHDRTWTNEAAVDIAEGLKDQGYTWVDPALLESPEREVPNE</sequence>
<dbReference type="Pfam" id="PF01522">
    <property type="entry name" value="Polysacc_deac_1"/>
    <property type="match status" value="1"/>
</dbReference>
<evidence type="ECO:0000259" key="2">
    <source>
        <dbReference type="PROSITE" id="PS51677"/>
    </source>
</evidence>
<keyword evidence="4" id="KW-1185">Reference proteome</keyword>
<gene>
    <name evidence="3" type="ORF">ACFSBK_11250</name>
</gene>
<dbReference type="PROSITE" id="PS51257">
    <property type="entry name" value="PROKAR_LIPOPROTEIN"/>
    <property type="match status" value="1"/>
</dbReference>
<feature type="domain" description="NodB homology" evidence="2">
    <location>
        <begin position="92"/>
        <end position="272"/>
    </location>
</feature>
<name>A0ABW4NQQ2_9LACT</name>